<evidence type="ECO:0000256" key="3">
    <source>
        <dbReference type="ARBA" id="ARBA00022729"/>
    </source>
</evidence>
<keyword evidence="5 8" id="KW-0442">Lipid degradation</keyword>
<dbReference type="InterPro" id="IPR016035">
    <property type="entry name" value="Acyl_Trfase/lysoPLipase"/>
</dbReference>
<dbReference type="InterPro" id="IPR002642">
    <property type="entry name" value="LysoPLipase_cat_dom"/>
</dbReference>
<dbReference type="GO" id="GO:0004623">
    <property type="term" value="F:phospholipase A2 activity"/>
    <property type="evidence" value="ECO:0007669"/>
    <property type="project" value="TreeGrafter"/>
</dbReference>
<evidence type="ECO:0000256" key="6">
    <source>
        <dbReference type="ARBA" id="ARBA00023098"/>
    </source>
</evidence>
<comment type="similarity">
    <text evidence="1 9">Belongs to the lysophospholipase family.</text>
</comment>
<dbReference type="SUPFAM" id="SSF52151">
    <property type="entry name" value="FabD/lysophospholipase-like"/>
    <property type="match status" value="1"/>
</dbReference>
<evidence type="ECO:0000256" key="9">
    <source>
        <dbReference type="RuleBase" id="RU362103"/>
    </source>
</evidence>
<evidence type="ECO:0000256" key="1">
    <source>
        <dbReference type="ARBA" id="ARBA00008780"/>
    </source>
</evidence>
<feature type="signal peptide" evidence="9">
    <location>
        <begin position="1"/>
        <end position="21"/>
    </location>
</feature>
<accession>A0A9P6NAW5</accession>
<dbReference type="EC" id="3.1.1.5" evidence="2 9"/>
<dbReference type="AlphaFoldDB" id="A0A9P6NAW5"/>
<evidence type="ECO:0000256" key="5">
    <source>
        <dbReference type="ARBA" id="ARBA00022963"/>
    </source>
</evidence>
<dbReference type="PANTHER" id="PTHR10728:SF33">
    <property type="entry name" value="LYSOPHOSPHOLIPASE 1-RELATED"/>
    <property type="match status" value="1"/>
</dbReference>
<dbReference type="Pfam" id="PF01735">
    <property type="entry name" value="PLA2_B"/>
    <property type="match status" value="1"/>
</dbReference>
<keyword evidence="7" id="KW-0325">Glycoprotein</keyword>
<dbReference type="GO" id="GO:0046475">
    <property type="term" value="P:glycerophospholipid catabolic process"/>
    <property type="evidence" value="ECO:0007669"/>
    <property type="project" value="TreeGrafter"/>
</dbReference>
<dbReference type="Proteomes" id="UP000886653">
    <property type="component" value="Unassembled WGS sequence"/>
</dbReference>
<evidence type="ECO:0000256" key="2">
    <source>
        <dbReference type="ARBA" id="ARBA00013274"/>
    </source>
</evidence>
<feature type="domain" description="PLA2c" evidence="10">
    <location>
        <begin position="50"/>
        <end position="590"/>
    </location>
</feature>
<keyword evidence="3 9" id="KW-0732">Signal</keyword>
<evidence type="ECO:0000313" key="12">
    <source>
        <dbReference type="Proteomes" id="UP000886653"/>
    </source>
</evidence>
<gene>
    <name evidence="11" type="ORF">CROQUDRAFT_68916</name>
</gene>
<dbReference type="GO" id="GO:0005829">
    <property type="term" value="C:cytosol"/>
    <property type="evidence" value="ECO:0007669"/>
    <property type="project" value="TreeGrafter"/>
</dbReference>
<name>A0A9P6NAW5_9BASI</name>
<evidence type="ECO:0000313" key="11">
    <source>
        <dbReference type="EMBL" id="KAG0140869.1"/>
    </source>
</evidence>
<organism evidence="11 12">
    <name type="scientific">Cronartium quercuum f. sp. fusiforme G11</name>
    <dbReference type="NCBI Taxonomy" id="708437"/>
    <lineage>
        <taxon>Eukaryota</taxon>
        <taxon>Fungi</taxon>
        <taxon>Dikarya</taxon>
        <taxon>Basidiomycota</taxon>
        <taxon>Pucciniomycotina</taxon>
        <taxon>Pucciniomycetes</taxon>
        <taxon>Pucciniales</taxon>
        <taxon>Coleosporiaceae</taxon>
        <taxon>Cronartium</taxon>
    </lineage>
</organism>
<dbReference type="EMBL" id="MU167414">
    <property type="protein sequence ID" value="KAG0140869.1"/>
    <property type="molecule type" value="Genomic_DNA"/>
</dbReference>
<sequence length="590" mass="64790">MSSITIVLLFIFLQVFHHSQASVSSSFRIQRRDPAISNSPSNNYAPIRTDCPDNLISQPKEAQISVAEQNYVSQKASKSIPLWRDYLNRLNITGLDVESFLSQATSQGGRAAENLPNFGFAISGGGARALCVGASILDAMDGRNDRGVQAGVGGIVQLANYATGLSGGAWLLGSWATSNFPRLPILNQTLWSLTEENDLWDWNIASHYGGVAHVVKEKKKAHFPISIVDAWGRILSRHFINDKSEGVKRQGQRVLWSSIRSTPDYQSQTFPYIIALSMSRAGTRQPLTLSSPIYEYSPDDWSVWHPSLNATMPIDYLGSSPDALEKKSDACVRGFENAGFILGMSSNIFSLLDGPGKRKFLVRAIDVFVDDTDYEGKVPNTFKGLGQSSNSEAGPFPDTDSETILMADGGLASENIPLFPLLQPSRRVDTIIAVDSTADNSSLSDTSAIAYPNGTSLYMTYLKTQISGFTGYKFPKIPNAPDGTFERLGFTQRPTFFGCSDTGSTPLVIYLPNYYVTARTDIPSTKTTYSGEQIDGFFENGFQIATQLNRDPDWPKCLGCALIDRQFQRNGIPRLLQCQECFGRYCATGF</sequence>
<proteinExistence type="inferred from homology"/>
<dbReference type="SMART" id="SM00022">
    <property type="entry name" value="PLAc"/>
    <property type="match status" value="1"/>
</dbReference>
<keyword evidence="12" id="KW-1185">Reference proteome</keyword>
<evidence type="ECO:0000256" key="4">
    <source>
        <dbReference type="ARBA" id="ARBA00022801"/>
    </source>
</evidence>
<dbReference type="Gene3D" id="3.40.1090.10">
    <property type="entry name" value="Cytosolic phospholipase A2 catalytic domain"/>
    <property type="match status" value="1"/>
</dbReference>
<dbReference type="PROSITE" id="PS51210">
    <property type="entry name" value="PLA2C"/>
    <property type="match status" value="1"/>
</dbReference>
<dbReference type="GO" id="GO:0004622">
    <property type="term" value="F:phosphatidylcholine lysophospholipase activity"/>
    <property type="evidence" value="ECO:0007669"/>
    <property type="project" value="UniProtKB-EC"/>
</dbReference>
<protein>
    <recommendedName>
        <fullName evidence="2 9">Lysophospholipase</fullName>
        <ecNumber evidence="2 9">3.1.1.5</ecNumber>
    </recommendedName>
</protein>
<comment type="caution">
    <text evidence="11">The sequence shown here is derived from an EMBL/GenBank/DDBJ whole genome shotgun (WGS) entry which is preliminary data.</text>
</comment>
<feature type="chain" id="PRO_5040534188" description="Lysophospholipase" evidence="9">
    <location>
        <begin position="22"/>
        <end position="590"/>
    </location>
</feature>
<dbReference type="PANTHER" id="PTHR10728">
    <property type="entry name" value="CYTOSOLIC PHOSPHOLIPASE A2"/>
    <property type="match status" value="1"/>
</dbReference>
<comment type="catalytic activity">
    <reaction evidence="9">
        <text>a 1-acyl-sn-glycero-3-phosphocholine + H2O = sn-glycerol 3-phosphocholine + a fatty acid + H(+)</text>
        <dbReference type="Rhea" id="RHEA:15177"/>
        <dbReference type="ChEBI" id="CHEBI:15377"/>
        <dbReference type="ChEBI" id="CHEBI:15378"/>
        <dbReference type="ChEBI" id="CHEBI:16870"/>
        <dbReference type="ChEBI" id="CHEBI:28868"/>
        <dbReference type="ChEBI" id="CHEBI:58168"/>
        <dbReference type="EC" id="3.1.1.5"/>
    </reaction>
</comment>
<keyword evidence="4 8" id="KW-0378">Hydrolase</keyword>
<reference evidence="11" key="1">
    <citation type="submission" date="2013-11" db="EMBL/GenBank/DDBJ databases">
        <title>Genome sequence of the fusiform rust pathogen reveals effectors for host alternation and coevolution with pine.</title>
        <authorList>
            <consortium name="DOE Joint Genome Institute"/>
            <person name="Smith K."/>
            <person name="Pendleton A."/>
            <person name="Kubisiak T."/>
            <person name="Anderson C."/>
            <person name="Salamov A."/>
            <person name="Aerts A."/>
            <person name="Riley R."/>
            <person name="Clum A."/>
            <person name="Lindquist E."/>
            <person name="Ence D."/>
            <person name="Campbell M."/>
            <person name="Kronenberg Z."/>
            <person name="Feau N."/>
            <person name="Dhillon B."/>
            <person name="Hamelin R."/>
            <person name="Burleigh J."/>
            <person name="Smith J."/>
            <person name="Yandell M."/>
            <person name="Nelson C."/>
            <person name="Grigoriev I."/>
            <person name="Davis J."/>
        </authorList>
    </citation>
    <scope>NUCLEOTIDE SEQUENCE</scope>
    <source>
        <strain evidence="11">G11</strain>
    </source>
</reference>
<evidence type="ECO:0000256" key="8">
    <source>
        <dbReference type="PROSITE-ProRule" id="PRU00555"/>
    </source>
</evidence>
<evidence type="ECO:0000256" key="7">
    <source>
        <dbReference type="ARBA" id="ARBA00023180"/>
    </source>
</evidence>
<keyword evidence="6 8" id="KW-0443">Lipid metabolism</keyword>
<dbReference type="OrthoDB" id="4084751at2759"/>
<evidence type="ECO:0000259" key="10">
    <source>
        <dbReference type="PROSITE" id="PS51210"/>
    </source>
</evidence>